<keyword evidence="4" id="KW-0238">DNA-binding</keyword>
<dbReference type="EMBL" id="CCBQ010000027">
    <property type="protein sequence ID" value="CDO93728.1"/>
    <property type="molecule type" value="Genomic_DNA"/>
</dbReference>
<keyword evidence="3" id="KW-0227">DNA damage</keyword>
<dbReference type="AlphaFoldDB" id="A0A0A8L6D5"/>
<dbReference type="InterPro" id="IPR047260">
    <property type="entry name" value="ERCC1-like_central_dom"/>
</dbReference>
<dbReference type="Gene3D" id="3.40.50.10130">
    <property type="match status" value="1"/>
</dbReference>
<dbReference type="GO" id="GO:0000110">
    <property type="term" value="C:nucleotide-excision repair factor 1 complex"/>
    <property type="evidence" value="ECO:0007669"/>
    <property type="project" value="TreeGrafter"/>
</dbReference>
<evidence type="ECO:0000256" key="7">
    <source>
        <dbReference type="SAM" id="MobiDB-lite"/>
    </source>
</evidence>
<dbReference type="NCBIfam" id="TIGR00597">
    <property type="entry name" value="rad10"/>
    <property type="match status" value="1"/>
</dbReference>
<reference evidence="9 10" key="1">
    <citation type="submission" date="2014-03" db="EMBL/GenBank/DDBJ databases">
        <title>The genome of Kluyveromyces dobzhanskii.</title>
        <authorList>
            <person name="Nystedt B."/>
            <person name="Astrom S."/>
        </authorList>
    </citation>
    <scope>NUCLEOTIDE SEQUENCE [LARGE SCALE GENOMIC DNA]</scope>
    <source>
        <strain evidence="9 10">CBS 2104</strain>
    </source>
</reference>
<evidence type="ECO:0000256" key="5">
    <source>
        <dbReference type="ARBA" id="ARBA00023204"/>
    </source>
</evidence>
<feature type="domain" description="ERCC1-like central" evidence="8">
    <location>
        <begin position="120"/>
        <end position="235"/>
    </location>
</feature>
<evidence type="ECO:0000256" key="6">
    <source>
        <dbReference type="ARBA" id="ARBA00023242"/>
    </source>
</evidence>
<dbReference type="InterPro" id="IPR004579">
    <property type="entry name" value="ERCC1/RAD10/SWI10"/>
</dbReference>
<dbReference type="PANTHER" id="PTHR12749">
    <property type="entry name" value="EXCISION REPAIR CROSS-COMPLEMENTING 1 ERCC1"/>
    <property type="match status" value="1"/>
</dbReference>
<dbReference type="GO" id="GO:0070914">
    <property type="term" value="P:UV-damage excision repair"/>
    <property type="evidence" value="ECO:0007669"/>
    <property type="project" value="TreeGrafter"/>
</dbReference>
<organism evidence="9 10">
    <name type="scientific">Kluyveromyces dobzhanskii CBS 2104</name>
    <dbReference type="NCBI Taxonomy" id="1427455"/>
    <lineage>
        <taxon>Eukaryota</taxon>
        <taxon>Fungi</taxon>
        <taxon>Dikarya</taxon>
        <taxon>Ascomycota</taxon>
        <taxon>Saccharomycotina</taxon>
        <taxon>Saccharomycetes</taxon>
        <taxon>Saccharomycetales</taxon>
        <taxon>Saccharomycetaceae</taxon>
        <taxon>Kluyveromyces</taxon>
    </lineage>
</organism>
<dbReference type="SUPFAM" id="SSF52980">
    <property type="entry name" value="Restriction endonuclease-like"/>
    <property type="match status" value="1"/>
</dbReference>
<dbReference type="CDD" id="cd22325">
    <property type="entry name" value="ERCC1_C-like"/>
    <property type="match status" value="1"/>
</dbReference>
<feature type="compositionally biased region" description="Low complexity" evidence="7">
    <location>
        <begin position="25"/>
        <end position="35"/>
    </location>
</feature>
<accession>A0A0A8L6D5</accession>
<dbReference type="GO" id="GO:0003697">
    <property type="term" value="F:single-stranded DNA binding"/>
    <property type="evidence" value="ECO:0007669"/>
    <property type="project" value="TreeGrafter"/>
</dbReference>
<dbReference type="GO" id="GO:0070522">
    <property type="term" value="C:ERCC4-ERCC1 complex"/>
    <property type="evidence" value="ECO:0007669"/>
    <property type="project" value="TreeGrafter"/>
</dbReference>
<dbReference type="GO" id="GO:0003684">
    <property type="term" value="F:damaged DNA binding"/>
    <property type="evidence" value="ECO:0007669"/>
    <property type="project" value="InterPro"/>
</dbReference>
<evidence type="ECO:0000259" key="8">
    <source>
        <dbReference type="Pfam" id="PF03834"/>
    </source>
</evidence>
<feature type="region of interest" description="Disordered" evidence="7">
    <location>
        <begin position="22"/>
        <end position="94"/>
    </location>
</feature>
<evidence type="ECO:0000256" key="4">
    <source>
        <dbReference type="ARBA" id="ARBA00023125"/>
    </source>
</evidence>
<comment type="subcellular location">
    <subcellularLocation>
        <location evidence="1">Nucleus</location>
    </subcellularLocation>
</comment>
<sequence>MADDTTSFESIIANVRKRRAEYDLPQIQPQHSQQQQHEHEKQQGIPKQRVAPPQEKSAPMSGPVHQQKSSNSLPKPSGPVVNSFNQQHDNSSGNSQVIYNQKKKAQQSNLVDNSNSTKTLFVSSSQTGNPLLKSLVNVNWRYVKSTPTAPVYYDYQIKGRNVLFLSLKYHKLHPEYIGKKLQAFKRSEGNILLCVVDIEDSEDILRELNKTCMFQGFAILLAFTFEQAGKYLSFMNK</sequence>
<proteinExistence type="inferred from homology"/>
<protein>
    <submittedName>
        <fullName evidence="9">WGS project CCBQ000000000 data, contig 00102</fullName>
    </submittedName>
</protein>
<dbReference type="GO" id="GO:0006302">
    <property type="term" value="P:double-strand break repair"/>
    <property type="evidence" value="ECO:0007669"/>
    <property type="project" value="UniProtKB-ARBA"/>
</dbReference>
<dbReference type="Pfam" id="PF03834">
    <property type="entry name" value="Rad10"/>
    <property type="match status" value="1"/>
</dbReference>
<comment type="caution">
    <text evidence="9">The sequence shown here is derived from an EMBL/GenBank/DDBJ whole genome shotgun (WGS) entry which is preliminary data.</text>
</comment>
<feature type="compositionally biased region" description="Polar residues" evidence="7">
    <location>
        <begin position="64"/>
        <end position="94"/>
    </location>
</feature>
<dbReference type="InterPro" id="IPR011335">
    <property type="entry name" value="Restrct_endonuc-II-like"/>
</dbReference>
<dbReference type="OrthoDB" id="10262814at2759"/>
<dbReference type="Proteomes" id="UP000031516">
    <property type="component" value="Unassembled WGS sequence"/>
</dbReference>
<dbReference type="GO" id="GO:0006312">
    <property type="term" value="P:mitotic recombination"/>
    <property type="evidence" value="ECO:0007669"/>
    <property type="project" value="TreeGrafter"/>
</dbReference>
<keyword evidence="10" id="KW-1185">Reference proteome</keyword>
<comment type="similarity">
    <text evidence="2">Belongs to the ERCC1/RAD10/SWI10 family.</text>
</comment>
<keyword evidence="6" id="KW-0539">Nucleus</keyword>
<dbReference type="PANTHER" id="PTHR12749:SF0">
    <property type="entry name" value="DNA EXCISION REPAIR PROTEIN ERCC-1"/>
    <property type="match status" value="1"/>
</dbReference>
<evidence type="ECO:0000256" key="1">
    <source>
        <dbReference type="ARBA" id="ARBA00004123"/>
    </source>
</evidence>
<evidence type="ECO:0000313" key="9">
    <source>
        <dbReference type="EMBL" id="CDO93728.1"/>
    </source>
</evidence>
<gene>
    <name evidence="9" type="ORF">KLDO_g2019</name>
</gene>
<evidence type="ECO:0000256" key="3">
    <source>
        <dbReference type="ARBA" id="ARBA00022763"/>
    </source>
</evidence>
<dbReference type="FunFam" id="3.40.50.10130:FF:000015">
    <property type="entry name" value="SsDNA endonuclease"/>
    <property type="match status" value="1"/>
</dbReference>
<evidence type="ECO:0000256" key="2">
    <source>
        <dbReference type="ARBA" id="ARBA00008283"/>
    </source>
</evidence>
<evidence type="ECO:0000313" key="10">
    <source>
        <dbReference type="Proteomes" id="UP000031516"/>
    </source>
</evidence>
<name>A0A0A8L6D5_9SACH</name>
<keyword evidence="5" id="KW-0234">DNA repair</keyword>